<comment type="caution">
    <text evidence="1">The sequence shown here is derived from an EMBL/GenBank/DDBJ whole genome shotgun (WGS) entry which is preliminary data.</text>
</comment>
<evidence type="ECO:0000313" key="2">
    <source>
        <dbReference type="Proteomes" id="UP001530400"/>
    </source>
</evidence>
<protein>
    <submittedName>
        <fullName evidence="1">Uncharacterized protein</fullName>
    </submittedName>
</protein>
<organism evidence="1 2">
    <name type="scientific">Cyclotella atomus</name>
    <dbReference type="NCBI Taxonomy" id="382360"/>
    <lineage>
        <taxon>Eukaryota</taxon>
        <taxon>Sar</taxon>
        <taxon>Stramenopiles</taxon>
        <taxon>Ochrophyta</taxon>
        <taxon>Bacillariophyta</taxon>
        <taxon>Coscinodiscophyceae</taxon>
        <taxon>Thalassiosirophycidae</taxon>
        <taxon>Stephanodiscales</taxon>
        <taxon>Stephanodiscaceae</taxon>
        <taxon>Cyclotella</taxon>
    </lineage>
</organism>
<proteinExistence type="predicted"/>
<accession>A0ABD3NQY0</accession>
<keyword evidence="2" id="KW-1185">Reference proteome</keyword>
<reference evidence="1 2" key="1">
    <citation type="submission" date="2024-10" db="EMBL/GenBank/DDBJ databases">
        <title>Updated reference genomes for cyclostephanoid diatoms.</title>
        <authorList>
            <person name="Roberts W.R."/>
            <person name="Alverson A.J."/>
        </authorList>
    </citation>
    <scope>NUCLEOTIDE SEQUENCE [LARGE SCALE GENOMIC DNA]</scope>
    <source>
        <strain evidence="1 2">AJA010-31</strain>
    </source>
</reference>
<evidence type="ECO:0000313" key="1">
    <source>
        <dbReference type="EMBL" id="KAL3777021.1"/>
    </source>
</evidence>
<sequence>MTTFFKPVEGGCCGMTQQGHENLVASWKRAWEGHGWDAPVLKANCACRHPSFEALDQKLLEGKCIQIR</sequence>
<gene>
    <name evidence="1" type="ORF">ACHAWO_012563</name>
</gene>
<dbReference type="EMBL" id="JALLPJ020001069">
    <property type="protein sequence ID" value="KAL3777021.1"/>
    <property type="molecule type" value="Genomic_DNA"/>
</dbReference>
<name>A0ABD3NQY0_9STRA</name>
<dbReference type="AlphaFoldDB" id="A0ABD3NQY0"/>
<dbReference type="Proteomes" id="UP001530400">
    <property type="component" value="Unassembled WGS sequence"/>
</dbReference>